<dbReference type="Proteomes" id="UP001595848">
    <property type="component" value="Unassembled WGS sequence"/>
</dbReference>
<organism evidence="1 2">
    <name type="scientific">Candidimonas humi</name>
    <dbReference type="NCBI Taxonomy" id="683355"/>
    <lineage>
        <taxon>Bacteria</taxon>
        <taxon>Pseudomonadati</taxon>
        <taxon>Pseudomonadota</taxon>
        <taxon>Betaproteobacteria</taxon>
        <taxon>Burkholderiales</taxon>
        <taxon>Alcaligenaceae</taxon>
        <taxon>Candidimonas</taxon>
    </lineage>
</organism>
<sequence>MTPQRRASLLAGQTHIAQKVYQFIPAEQTTSASVLDIVSEMKRSMGSGMDIHILRGCLAALTKSGLIREVVPGAFRQEAVKGKKEVTTIKSTEKPSAPAAIAASHQELGEPIGIMGDIASRLRVTAGGLLKIADEIDAAAIGIAEHGDAQEQQLEKFRQFKALFKELG</sequence>
<proteinExistence type="predicted"/>
<accession>A0ABV8NYS7</accession>
<comment type="caution">
    <text evidence="1">The sequence shown here is derived from an EMBL/GenBank/DDBJ whole genome shotgun (WGS) entry which is preliminary data.</text>
</comment>
<protein>
    <submittedName>
        <fullName evidence="1">Uncharacterized protein</fullName>
    </submittedName>
</protein>
<evidence type="ECO:0000313" key="1">
    <source>
        <dbReference type="EMBL" id="MFC4200652.1"/>
    </source>
</evidence>
<dbReference type="EMBL" id="JBHSBV010000002">
    <property type="protein sequence ID" value="MFC4200652.1"/>
    <property type="molecule type" value="Genomic_DNA"/>
</dbReference>
<gene>
    <name evidence="1" type="ORF">ACFOY1_06785</name>
</gene>
<keyword evidence="2" id="KW-1185">Reference proteome</keyword>
<name>A0ABV8NYS7_9BURK</name>
<evidence type="ECO:0000313" key="2">
    <source>
        <dbReference type="Proteomes" id="UP001595848"/>
    </source>
</evidence>
<dbReference type="RefSeq" id="WP_217964110.1">
    <property type="nucleotide sequence ID" value="NZ_JAHTBN010000003.1"/>
</dbReference>
<reference evidence="2" key="1">
    <citation type="journal article" date="2019" name="Int. J. Syst. Evol. Microbiol.">
        <title>The Global Catalogue of Microorganisms (GCM) 10K type strain sequencing project: providing services to taxonomists for standard genome sequencing and annotation.</title>
        <authorList>
            <consortium name="The Broad Institute Genomics Platform"/>
            <consortium name="The Broad Institute Genome Sequencing Center for Infectious Disease"/>
            <person name="Wu L."/>
            <person name="Ma J."/>
        </authorList>
    </citation>
    <scope>NUCLEOTIDE SEQUENCE [LARGE SCALE GENOMIC DNA]</scope>
    <source>
        <strain evidence="2">LMG 24813</strain>
    </source>
</reference>